<protein>
    <recommendedName>
        <fullName evidence="11">Charged multivesicular body protein 6</fullName>
    </recommendedName>
</protein>
<dbReference type="Pfam" id="PF03357">
    <property type="entry name" value="Snf7"/>
    <property type="match status" value="1"/>
</dbReference>
<reference evidence="9" key="1">
    <citation type="journal article" date="2023" name="bioRxiv">
        <title>Scaffold-level genome assemblies of two parasitoid biocontrol wasps reveal the parthenogenesis mechanism and an associated novel virus.</title>
        <authorList>
            <person name="Inwood S."/>
            <person name="Skelly J."/>
            <person name="Guhlin J."/>
            <person name="Harrop T."/>
            <person name="Goldson S."/>
            <person name="Dearden P."/>
        </authorList>
    </citation>
    <scope>NUCLEOTIDE SEQUENCE</scope>
    <source>
        <strain evidence="9">Irish</strain>
        <tissue evidence="9">Whole body</tissue>
    </source>
</reference>
<dbReference type="GO" id="GO:0000815">
    <property type="term" value="C:ESCRT III complex"/>
    <property type="evidence" value="ECO:0007669"/>
    <property type="project" value="TreeGrafter"/>
</dbReference>
<dbReference type="GO" id="GO:0032511">
    <property type="term" value="P:late endosome to vacuole transport via multivesicular body sorting pathway"/>
    <property type="evidence" value="ECO:0007669"/>
    <property type="project" value="TreeGrafter"/>
</dbReference>
<evidence type="ECO:0000256" key="4">
    <source>
        <dbReference type="ARBA" id="ARBA00022753"/>
    </source>
</evidence>
<gene>
    <name evidence="9" type="ORF">PV328_008605</name>
</gene>
<dbReference type="GO" id="GO:0006900">
    <property type="term" value="P:vesicle budding from membrane"/>
    <property type="evidence" value="ECO:0007669"/>
    <property type="project" value="TreeGrafter"/>
</dbReference>
<evidence type="ECO:0000256" key="1">
    <source>
        <dbReference type="ARBA" id="ARBA00004608"/>
    </source>
</evidence>
<evidence type="ECO:0000256" key="7">
    <source>
        <dbReference type="SAM" id="Coils"/>
    </source>
</evidence>
<dbReference type="AlphaFoldDB" id="A0AA39FJL3"/>
<organism evidence="9 10">
    <name type="scientific">Microctonus aethiopoides</name>
    <dbReference type="NCBI Taxonomy" id="144406"/>
    <lineage>
        <taxon>Eukaryota</taxon>
        <taxon>Metazoa</taxon>
        <taxon>Ecdysozoa</taxon>
        <taxon>Arthropoda</taxon>
        <taxon>Hexapoda</taxon>
        <taxon>Insecta</taxon>
        <taxon>Pterygota</taxon>
        <taxon>Neoptera</taxon>
        <taxon>Endopterygota</taxon>
        <taxon>Hymenoptera</taxon>
        <taxon>Apocrita</taxon>
        <taxon>Ichneumonoidea</taxon>
        <taxon>Braconidae</taxon>
        <taxon>Euphorinae</taxon>
        <taxon>Microctonus</taxon>
    </lineage>
</organism>
<evidence type="ECO:0000313" key="9">
    <source>
        <dbReference type="EMBL" id="KAK0170807.1"/>
    </source>
</evidence>
<comment type="similarity">
    <text evidence="2">Belongs to the SNF7 family.</text>
</comment>
<dbReference type="Proteomes" id="UP001168990">
    <property type="component" value="Unassembled WGS sequence"/>
</dbReference>
<dbReference type="InterPro" id="IPR005024">
    <property type="entry name" value="Snf7_fam"/>
</dbReference>
<dbReference type="PANTHER" id="PTHR22761:SF5">
    <property type="entry name" value="CHARGED MULTIVESICULAR BODY PROTEIN 6"/>
    <property type="match status" value="1"/>
</dbReference>
<keyword evidence="7" id="KW-0175">Coiled coil</keyword>
<evidence type="ECO:0008006" key="11">
    <source>
        <dbReference type="Google" id="ProtNLM"/>
    </source>
</evidence>
<proteinExistence type="inferred from homology"/>
<name>A0AA39FJL3_9HYME</name>
<sequence>MGIFFSKKKPQSRVTEHDKAVLQLKQTRDKIKQYQKRIEQSIEKDREIAKKLLQNGRKDRALSLLRKKKFQEQVLFKTDSQLENLEKMVHDLEFAQVEARVIDGLKIGNVALKTLHDILNIDDIEKVMDETREGIEKQQELDNLLSGVLTEEDEDEAEAELDALLAEEFKESAPEVPTEVSLPDVPEDEIEKKKKPTKMPEPVALEA</sequence>
<dbReference type="EMBL" id="JAQQBS010000003">
    <property type="protein sequence ID" value="KAK0170807.1"/>
    <property type="molecule type" value="Genomic_DNA"/>
</dbReference>
<keyword evidence="10" id="KW-1185">Reference proteome</keyword>
<evidence type="ECO:0000256" key="2">
    <source>
        <dbReference type="ARBA" id="ARBA00006190"/>
    </source>
</evidence>
<evidence type="ECO:0000256" key="3">
    <source>
        <dbReference type="ARBA" id="ARBA00022448"/>
    </source>
</evidence>
<keyword evidence="6" id="KW-0472">Membrane</keyword>
<comment type="caution">
    <text evidence="9">The sequence shown here is derived from an EMBL/GenBank/DDBJ whole genome shotgun (WGS) entry which is preliminary data.</text>
</comment>
<comment type="subcellular location">
    <subcellularLocation>
        <location evidence="1">Endosome membrane</location>
    </subcellularLocation>
</comment>
<feature type="region of interest" description="Disordered" evidence="8">
    <location>
        <begin position="169"/>
        <end position="207"/>
    </location>
</feature>
<dbReference type="Gene3D" id="1.10.287.1060">
    <property type="entry name" value="ESAT-6-like"/>
    <property type="match status" value="1"/>
</dbReference>
<dbReference type="GO" id="GO:0015031">
    <property type="term" value="P:protein transport"/>
    <property type="evidence" value="ECO:0007669"/>
    <property type="project" value="UniProtKB-KW"/>
</dbReference>
<keyword evidence="4" id="KW-0967">Endosome</keyword>
<feature type="coiled-coil region" evidence="7">
    <location>
        <begin position="17"/>
        <end position="44"/>
    </location>
</feature>
<evidence type="ECO:0000256" key="8">
    <source>
        <dbReference type="SAM" id="MobiDB-lite"/>
    </source>
</evidence>
<dbReference type="GO" id="GO:0005771">
    <property type="term" value="C:multivesicular body"/>
    <property type="evidence" value="ECO:0007669"/>
    <property type="project" value="TreeGrafter"/>
</dbReference>
<reference evidence="9" key="2">
    <citation type="submission" date="2023-03" db="EMBL/GenBank/DDBJ databases">
        <authorList>
            <person name="Inwood S.N."/>
            <person name="Skelly J.G."/>
            <person name="Guhlin J."/>
            <person name="Harrop T.W.R."/>
            <person name="Goldson S.G."/>
            <person name="Dearden P.K."/>
        </authorList>
    </citation>
    <scope>NUCLEOTIDE SEQUENCE</scope>
    <source>
        <strain evidence="9">Irish</strain>
        <tissue evidence="9">Whole body</tissue>
    </source>
</reference>
<keyword evidence="5" id="KW-0653">Protein transport</keyword>
<evidence type="ECO:0000256" key="5">
    <source>
        <dbReference type="ARBA" id="ARBA00022927"/>
    </source>
</evidence>
<evidence type="ECO:0000256" key="6">
    <source>
        <dbReference type="ARBA" id="ARBA00023136"/>
    </source>
</evidence>
<accession>A0AA39FJL3</accession>
<keyword evidence="3" id="KW-0813">Transport</keyword>
<evidence type="ECO:0000313" key="10">
    <source>
        <dbReference type="Proteomes" id="UP001168990"/>
    </source>
</evidence>
<dbReference type="PANTHER" id="PTHR22761">
    <property type="entry name" value="CHARGED MULTIVESICULAR BODY PROTEIN"/>
    <property type="match status" value="1"/>
</dbReference>